<dbReference type="Proteomes" id="UP000408482">
    <property type="component" value="Unassembled WGS sequence"/>
</dbReference>
<dbReference type="EMBL" id="CABHNW010000020">
    <property type="protein sequence ID" value="VUX32306.1"/>
    <property type="molecule type" value="Genomic_DNA"/>
</dbReference>
<evidence type="ECO:0000313" key="2">
    <source>
        <dbReference type="Proteomes" id="UP000408482"/>
    </source>
</evidence>
<gene>
    <name evidence="1" type="ORF">RSSSTS7063_02408</name>
</gene>
<dbReference type="AlphaFoldDB" id="A0A564VI54"/>
<protein>
    <submittedName>
        <fullName evidence="1">Uncharacterized protein</fullName>
    </submittedName>
</protein>
<organism evidence="1 2">
    <name type="scientific">Blautia luti</name>
    <dbReference type="NCBI Taxonomy" id="89014"/>
    <lineage>
        <taxon>Bacteria</taxon>
        <taxon>Bacillati</taxon>
        <taxon>Bacillota</taxon>
        <taxon>Clostridia</taxon>
        <taxon>Lachnospirales</taxon>
        <taxon>Lachnospiraceae</taxon>
        <taxon>Blautia</taxon>
    </lineage>
</organism>
<keyword evidence="2" id="KW-1185">Reference proteome</keyword>
<name>A0A564VI54_9FIRM</name>
<accession>A0A564VI54</accession>
<evidence type="ECO:0000313" key="1">
    <source>
        <dbReference type="EMBL" id="VUX32306.1"/>
    </source>
</evidence>
<proteinExistence type="predicted"/>
<reference evidence="1 2" key="1">
    <citation type="submission" date="2019-07" db="EMBL/GenBank/DDBJ databases">
        <authorList>
            <person name="Hibberd C M."/>
            <person name="Gehrig L. J."/>
            <person name="Chang H.-W."/>
            <person name="Venkatesh S."/>
        </authorList>
    </citation>
    <scope>NUCLEOTIDE SEQUENCE [LARGE SCALE GENOMIC DNA]</scope>
    <source>
        <strain evidence="1">Blautia_luti_SSTS_Bg7063</strain>
    </source>
</reference>
<sequence>MRLFAGRVVGIGVGIGAALDAWRDVSCDAVLDAGRDVSCDAVLEGGGIGVALDAGRVVGCGMIRVIVWECVGDIFGEVDLKILHIVAKNSSRHF</sequence>